<dbReference type="AlphaFoldDB" id="A0AAU9IIW0"/>
<accession>A0AAU9IIW0</accession>
<evidence type="ECO:0000313" key="2">
    <source>
        <dbReference type="Proteomes" id="UP001162131"/>
    </source>
</evidence>
<dbReference type="Proteomes" id="UP001162131">
    <property type="component" value="Unassembled WGS sequence"/>
</dbReference>
<comment type="caution">
    <text evidence="1">The sequence shown here is derived from an EMBL/GenBank/DDBJ whole genome shotgun (WGS) entry which is preliminary data.</text>
</comment>
<reference evidence="1" key="1">
    <citation type="submission" date="2021-09" db="EMBL/GenBank/DDBJ databases">
        <authorList>
            <consortium name="AG Swart"/>
            <person name="Singh M."/>
            <person name="Singh A."/>
            <person name="Seah K."/>
            <person name="Emmerich C."/>
        </authorList>
    </citation>
    <scope>NUCLEOTIDE SEQUENCE</scope>
    <source>
        <strain evidence="1">ATCC30299</strain>
    </source>
</reference>
<name>A0AAU9IIW0_9CILI</name>
<evidence type="ECO:0000313" key="1">
    <source>
        <dbReference type="EMBL" id="CAG9313437.1"/>
    </source>
</evidence>
<keyword evidence="2" id="KW-1185">Reference proteome</keyword>
<gene>
    <name evidence="1" type="ORF">BSTOLATCC_MIC8703</name>
</gene>
<organism evidence="1 2">
    <name type="scientific">Blepharisma stoltei</name>
    <dbReference type="NCBI Taxonomy" id="1481888"/>
    <lineage>
        <taxon>Eukaryota</taxon>
        <taxon>Sar</taxon>
        <taxon>Alveolata</taxon>
        <taxon>Ciliophora</taxon>
        <taxon>Postciliodesmatophora</taxon>
        <taxon>Heterotrichea</taxon>
        <taxon>Heterotrichida</taxon>
        <taxon>Blepharismidae</taxon>
        <taxon>Blepharisma</taxon>
    </lineage>
</organism>
<protein>
    <submittedName>
        <fullName evidence="1">Uncharacterized protein</fullName>
    </submittedName>
</protein>
<dbReference type="EMBL" id="CAJZBQ010000010">
    <property type="protein sequence ID" value="CAG9313437.1"/>
    <property type="molecule type" value="Genomic_DNA"/>
</dbReference>
<sequence>MVFLQWKNWWFVFAKASWWKQRKFIPRRFYLSETSQWKCLNRSWRKFQNNEKIYKPTISDFTDEILNTVRVPLTPLLPKSLKQLHPPKEISIRSPKSFCAQTHLFQ</sequence>
<proteinExistence type="predicted"/>